<dbReference type="EMBL" id="GBXM01051444">
    <property type="protein sequence ID" value="JAH57133.1"/>
    <property type="molecule type" value="Transcribed_RNA"/>
</dbReference>
<name>A0A0E9TWL1_ANGAN</name>
<sequence>MEDNYGCFQTNPVHDNLTNSYKNKYKGEENELIKYIYF</sequence>
<evidence type="ECO:0000313" key="1">
    <source>
        <dbReference type="EMBL" id="JAH57133.1"/>
    </source>
</evidence>
<organism evidence="1">
    <name type="scientific">Anguilla anguilla</name>
    <name type="common">European freshwater eel</name>
    <name type="synonym">Muraena anguilla</name>
    <dbReference type="NCBI Taxonomy" id="7936"/>
    <lineage>
        <taxon>Eukaryota</taxon>
        <taxon>Metazoa</taxon>
        <taxon>Chordata</taxon>
        <taxon>Craniata</taxon>
        <taxon>Vertebrata</taxon>
        <taxon>Euteleostomi</taxon>
        <taxon>Actinopterygii</taxon>
        <taxon>Neopterygii</taxon>
        <taxon>Teleostei</taxon>
        <taxon>Anguilliformes</taxon>
        <taxon>Anguillidae</taxon>
        <taxon>Anguilla</taxon>
    </lineage>
</organism>
<dbReference type="AlphaFoldDB" id="A0A0E9TWL1"/>
<reference evidence="1" key="1">
    <citation type="submission" date="2014-11" db="EMBL/GenBank/DDBJ databases">
        <authorList>
            <person name="Amaro Gonzalez C."/>
        </authorList>
    </citation>
    <scope>NUCLEOTIDE SEQUENCE</scope>
</reference>
<reference evidence="1" key="2">
    <citation type="journal article" date="2015" name="Fish Shellfish Immunol.">
        <title>Early steps in the European eel (Anguilla anguilla)-Vibrio vulnificus interaction in the gills: Role of the RtxA13 toxin.</title>
        <authorList>
            <person name="Callol A."/>
            <person name="Pajuelo D."/>
            <person name="Ebbesson L."/>
            <person name="Teles M."/>
            <person name="MacKenzie S."/>
            <person name="Amaro C."/>
        </authorList>
    </citation>
    <scope>NUCLEOTIDE SEQUENCE</scope>
</reference>
<accession>A0A0E9TWL1</accession>
<proteinExistence type="predicted"/>
<protein>
    <submittedName>
        <fullName evidence="1">Uncharacterized protein</fullName>
    </submittedName>
</protein>